<keyword evidence="11" id="KW-1208">Phospholipid metabolism</keyword>
<dbReference type="Gene3D" id="3.30.870.10">
    <property type="entry name" value="Endonuclease Chain A"/>
    <property type="match status" value="2"/>
</dbReference>
<feature type="transmembrane region" description="Helical" evidence="13">
    <location>
        <begin position="20"/>
        <end position="39"/>
    </location>
</feature>
<dbReference type="EC" id="2.7.8.-" evidence="12"/>
<keyword evidence="6" id="KW-0677">Repeat</keyword>
<evidence type="ECO:0000256" key="9">
    <source>
        <dbReference type="ARBA" id="ARBA00023136"/>
    </source>
</evidence>
<evidence type="ECO:0000256" key="10">
    <source>
        <dbReference type="ARBA" id="ARBA00023209"/>
    </source>
</evidence>
<keyword evidence="5 13" id="KW-0812">Transmembrane</keyword>
<dbReference type="PANTHER" id="PTHR21248:SF22">
    <property type="entry name" value="PHOSPHOLIPASE D"/>
    <property type="match status" value="1"/>
</dbReference>
<dbReference type="GO" id="GO:0032049">
    <property type="term" value="P:cardiolipin biosynthetic process"/>
    <property type="evidence" value="ECO:0007669"/>
    <property type="project" value="UniProtKB-UniRule"/>
</dbReference>
<sequence>MLALAQGAWDWLASLPHLEALLVAAYVLYLLWIAAWIVLQKREPVATLSWVLSLAALPYLGLLIYYWLGPQKVKRQRLRRGRSRSGMESYSSVCPPDADCTELAKIAQSTTGLAPSSATEVHWLVDGAATYAAIIEAIRGARDHIHLEYYIFQPDHSGTAICDALMERARAGVKVRLLMDAIGSSAMPRRALRTLREAGVETAWFHPSQFLKPFKRPWLNLRTHRKLVVVDGRVGFTGGINVTDEENEQVRPDAYRDLHVRLQGHVVRSLQLVFLEDWLYATGQGRAAFHGQQLWPGDVPSRAQGTVDAQVLVSGPDSSWESIHRLMVAAIHEARHRVWLVTPYFVPGEAARMALTSAALGGLDVRLLVPRISDSRLVTYAARSYFDELLEAGVRIYEYGPRMLHTKALLADDDVCIVGSANFDSRSFRLNFELSMLFRDQTVAAELAGMIDVDLQDAQEVRFIRQRPLWRSRLPEAFARLLSPLL</sequence>
<evidence type="ECO:0000256" key="8">
    <source>
        <dbReference type="ARBA" id="ARBA00023098"/>
    </source>
</evidence>
<accession>A0A2S7DCA8</accession>
<feature type="domain" description="PLD phosphodiesterase" evidence="14">
    <location>
        <begin position="219"/>
        <end position="246"/>
    </location>
</feature>
<dbReference type="GO" id="GO:0008808">
    <property type="term" value="F:cardiolipin synthase activity"/>
    <property type="evidence" value="ECO:0007669"/>
    <property type="project" value="UniProtKB-UniRule"/>
</dbReference>
<keyword evidence="10" id="KW-0594">Phospholipid biosynthesis</keyword>
<evidence type="ECO:0000256" key="7">
    <source>
        <dbReference type="ARBA" id="ARBA00022989"/>
    </source>
</evidence>
<evidence type="ECO:0000256" key="11">
    <source>
        <dbReference type="ARBA" id="ARBA00023264"/>
    </source>
</evidence>
<evidence type="ECO:0000256" key="13">
    <source>
        <dbReference type="SAM" id="Phobius"/>
    </source>
</evidence>
<keyword evidence="7 13" id="KW-1133">Transmembrane helix</keyword>
<dbReference type="NCBIfam" id="TIGR04265">
    <property type="entry name" value="bac_cardiolipin"/>
    <property type="match status" value="1"/>
</dbReference>
<name>A0A2S7DCA8_9XANT</name>
<dbReference type="CDD" id="cd09110">
    <property type="entry name" value="PLDc_CLS_1"/>
    <property type="match status" value="1"/>
</dbReference>
<proteinExistence type="predicted"/>
<dbReference type="InterPro" id="IPR022924">
    <property type="entry name" value="Cardiolipin_synthase"/>
</dbReference>
<comment type="subcellular location">
    <subcellularLocation>
        <location evidence="1">Cell membrane</location>
        <topology evidence="1">Multi-pass membrane protein</topology>
    </subcellularLocation>
</comment>
<dbReference type="GO" id="GO:0005886">
    <property type="term" value="C:plasma membrane"/>
    <property type="evidence" value="ECO:0007669"/>
    <property type="project" value="UniProtKB-SubCell"/>
</dbReference>
<dbReference type="AlphaFoldDB" id="A0A2S7DCA8"/>
<protein>
    <recommendedName>
        <fullName evidence="12">Cardiolipin synthase</fullName>
        <ecNumber evidence="12">2.7.8.-</ecNumber>
    </recommendedName>
</protein>
<organism evidence="15 16">
    <name type="scientific">Xanthomonas melonis</name>
    <dbReference type="NCBI Taxonomy" id="56456"/>
    <lineage>
        <taxon>Bacteria</taxon>
        <taxon>Pseudomonadati</taxon>
        <taxon>Pseudomonadota</taxon>
        <taxon>Gammaproteobacteria</taxon>
        <taxon>Lysobacterales</taxon>
        <taxon>Lysobacteraceae</taxon>
        <taxon>Xanthomonas</taxon>
    </lineage>
</organism>
<dbReference type="FunFam" id="3.30.870.10:FF:000014">
    <property type="entry name" value="Cardiolipin synthase"/>
    <property type="match status" value="1"/>
</dbReference>
<keyword evidence="4" id="KW-0808">Transferase</keyword>
<dbReference type="InterPro" id="IPR001736">
    <property type="entry name" value="PLipase_D/transphosphatidylase"/>
</dbReference>
<evidence type="ECO:0000256" key="2">
    <source>
        <dbReference type="ARBA" id="ARBA00022475"/>
    </source>
</evidence>
<dbReference type="Pfam" id="PF13396">
    <property type="entry name" value="PLDc_N"/>
    <property type="match status" value="1"/>
</dbReference>
<dbReference type="PROSITE" id="PS50035">
    <property type="entry name" value="PLD"/>
    <property type="match status" value="2"/>
</dbReference>
<dbReference type="CDD" id="cd09112">
    <property type="entry name" value="PLDc_CLS_2"/>
    <property type="match status" value="1"/>
</dbReference>
<dbReference type="EMBL" id="MDEH01000010">
    <property type="protein sequence ID" value="PPU71471.1"/>
    <property type="molecule type" value="Genomic_DNA"/>
</dbReference>
<evidence type="ECO:0000313" key="16">
    <source>
        <dbReference type="Proteomes" id="UP000239865"/>
    </source>
</evidence>
<feature type="domain" description="PLD phosphodiesterase" evidence="14">
    <location>
        <begin position="400"/>
        <end position="427"/>
    </location>
</feature>
<evidence type="ECO:0000256" key="5">
    <source>
        <dbReference type="ARBA" id="ARBA00022692"/>
    </source>
</evidence>
<dbReference type="RefSeq" id="WP_104588190.1">
    <property type="nucleotide sequence ID" value="NZ_JAJGQH010000022.1"/>
</dbReference>
<dbReference type="OrthoDB" id="9762009at2"/>
<dbReference type="SUPFAM" id="SSF56024">
    <property type="entry name" value="Phospholipase D/nuclease"/>
    <property type="match status" value="2"/>
</dbReference>
<dbReference type="PANTHER" id="PTHR21248">
    <property type="entry name" value="CARDIOLIPIN SYNTHASE"/>
    <property type="match status" value="1"/>
</dbReference>
<evidence type="ECO:0000313" key="15">
    <source>
        <dbReference type="EMBL" id="PPU71471.1"/>
    </source>
</evidence>
<dbReference type="Proteomes" id="UP000239865">
    <property type="component" value="Unassembled WGS sequence"/>
</dbReference>
<dbReference type="InterPro" id="IPR027379">
    <property type="entry name" value="CLS_N"/>
</dbReference>
<evidence type="ECO:0000256" key="6">
    <source>
        <dbReference type="ARBA" id="ARBA00022737"/>
    </source>
</evidence>
<keyword evidence="2" id="KW-1003">Cell membrane</keyword>
<feature type="transmembrane region" description="Helical" evidence="13">
    <location>
        <begin position="46"/>
        <end position="68"/>
    </location>
</feature>
<evidence type="ECO:0000259" key="14">
    <source>
        <dbReference type="PROSITE" id="PS50035"/>
    </source>
</evidence>
<comment type="caution">
    <text evidence="15">The sequence shown here is derived from an EMBL/GenBank/DDBJ whole genome shotgun (WGS) entry which is preliminary data.</text>
</comment>
<dbReference type="FunFam" id="3.30.870.10:FF:000049">
    <property type="entry name" value="Cardiolipin synthetase"/>
    <property type="match status" value="1"/>
</dbReference>
<reference evidence="15 16" key="1">
    <citation type="submission" date="2016-08" db="EMBL/GenBank/DDBJ databases">
        <authorList>
            <person name="Seilhamer J.J."/>
        </authorList>
    </citation>
    <scope>NUCLEOTIDE SEQUENCE [LARGE SCALE GENOMIC DNA]</scope>
    <source>
        <strain evidence="15 16">CFBP4644</strain>
    </source>
</reference>
<dbReference type="InterPro" id="IPR025202">
    <property type="entry name" value="PLD-like_dom"/>
</dbReference>
<keyword evidence="3" id="KW-0444">Lipid biosynthesis</keyword>
<evidence type="ECO:0000256" key="3">
    <source>
        <dbReference type="ARBA" id="ARBA00022516"/>
    </source>
</evidence>
<evidence type="ECO:0000256" key="12">
    <source>
        <dbReference type="NCBIfam" id="TIGR04265"/>
    </source>
</evidence>
<keyword evidence="8" id="KW-0443">Lipid metabolism</keyword>
<dbReference type="Pfam" id="PF13091">
    <property type="entry name" value="PLDc_2"/>
    <property type="match status" value="2"/>
</dbReference>
<dbReference type="SMART" id="SM00155">
    <property type="entry name" value="PLDc"/>
    <property type="match status" value="2"/>
</dbReference>
<evidence type="ECO:0000256" key="4">
    <source>
        <dbReference type="ARBA" id="ARBA00022679"/>
    </source>
</evidence>
<keyword evidence="9 13" id="KW-0472">Membrane</keyword>
<evidence type="ECO:0000256" key="1">
    <source>
        <dbReference type="ARBA" id="ARBA00004651"/>
    </source>
</evidence>
<gene>
    <name evidence="15" type="primary">cls</name>
    <name evidence="15" type="ORF">XmelCFBP4644_15905</name>
</gene>